<proteinExistence type="predicted"/>
<feature type="transmembrane region" description="Helical" evidence="1">
    <location>
        <begin position="197"/>
        <end position="224"/>
    </location>
</feature>
<dbReference type="GO" id="GO:0005509">
    <property type="term" value="F:calcium ion binding"/>
    <property type="evidence" value="ECO:0007669"/>
    <property type="project" value="InterPro"/>
</dbReference>
<accession>A0A7R9U4B1</accession>
<evidence type="ECO:0000313" key="3">
    <source>
        <dbReference type="EMBL" id="CAD8252985.1"/>
    </source>
</evidence>
<feature type="transmembrane region" description="Helical" evidence="1">
    <location>
        <begin position="149"/>
        <end position="176"/>
    </location>
</feature>
<keyword evidence="1" id="KW-1133">Transmembrane helix</keyword>
<name>A0A7R9U4B1_9STRA</name>
<dbReference type="PROSITE" id="PS50222">
    <property type="entry name" value="EF_HAND_2"/>
    <property type="match status" value="1"/>
</dbReference>
<evidence type="ECO:0000259" key="2">
    <source>
        <dbReference type="PROSITE" id="PS50222"/>
    </source>
</evidence>
<keyword evidence="1" id="KW-0812">Transmembrane</keyword>
<sequence length="322" mass="36866">MACATFLARLSQELDITGDGLISRDEWKKFLELLRDERRHYLKQRAFVRSWPLAYWARGTGANHTDMCGLVSSGMIPQGYFDDLWYYIANHHPILSICFCDEDHPLTTLSKVVLETEVLLVTLLGAGIAYAFIRAFGVSREQEENNEPTALLTVYLFALFFITIPSMTVATMLIYLQSCPCLIYKRSTDRRTCLRGTCLCIGRIISVTLLLIVGFLAIVGVILGLELRGEDFLFWWISGRVQAYFLWFLWLLFREFNLLFSIPFLGIGRWKTEREKSLNGSGSIFDNVQVTLEEEAIYEGAHPMTIVPLRRASTMRTKRATL</sequence>
<feature type="domain" description="EF-hand" evidence="2">
    <location>
        <begin position="12"/>
        <end position="37"/>
    </location>
</feature>
<dbReference type="EMBL" id="HBEA01003311">
    <property type="protein sequence ID" value="CAD8252985.1"/>
    <property type="molecule type" value="Transcribed_RNA"/>
</dbReference>
<protein>
    <recommendedName>
        <fullName evidence="2">EF-hand domain-containing protein</fullName>
    </recommendedName>
</protein>
<evidence type="ECO:0000256" key="1">
    <source>
        <dbReference type="SAM" id="Phobius"/>
    </source>
</evidence>
<dbReference type="AlphaFoldDB" id="A0A7R9U4B1"/>
<gene>
    <name evidence="3" type="ORF">PPYR1160_LOCUS2477</name>
</gene>
<feature type="transmembrane region" description="Helical" evidence="1">
    <location>
        <begin position="244"/>
        <end position="267"/>
    </location>
</feature>
<keyword evidence="1" id="KW-0472">Membrane</keyword>
<feature type="transmembrane region" description="Helical" evidence="1">
    <location>
        <begin position="118"/>
        <end position="137"/>
    </location>
</feature>
<reference evidence="3" key="1">
    <citation type="submission" date="2021-01" db="EMBL/GenBank/DDBJ databases">
        <authorList>
            <person name="Corre E."/>
            <person name="Pelletier E."/>
            <person name="Niang G."/>
            <person name="Scheremetjew M."/>
            <person name="Finn R."/>
            <person name="Kale V."/>
            <person name="Holt S."/>
            <person name="Cochrane G."/>
            <person name="Meng A."/>
            <person name="Brown T."/>
            <person name="Cohen L."/>
        </authorList>
    </citation>
    <scope>NUCLEOTIDE SEQUENCE</scope>
    <source>
        <strain evidence="3">CCMP2078</strain>
    </source>
</reference>
<organism evidence="3">
    <name type="scientific">Pinguiococcus pyrenoidosus</name>
    <dbReference type="NCBI Taxonomy" id="172671"/>
    <lineage>
        <taxon>Eukaryota</taxon>
        <taxon>Sar</taxon>
        <taxon>Stramenopiles</taxon>
        <taxon>Ochrophyta</taxon>
        <taxon>Pinguiophyceae</taxon>
        <taxon>Pinguiochrysidales</taxon>
        <taxon>Pinguiochrysidaceae</taxon>
        <taxon>Pinguiococcus</taxon>
    </lineage>
</organism>
<dbReference type="InterPro" id="IPR002048">
    <property type="entry name" value="EF_hand_dom"/>
</dbReference>